<dbReference type="PROSITE" id="PS00622">
    <property type="entry name" value="HTH_LUXR_1"/>
    <property type="match status" value="1"/>
</dbReference>
<name>A0A7Y7LXN8_9MICC</name>
<keyword evidence="9" id="KW-1185">Reference proteome</keyword>
<dbReference type="RefSeq" id="WP_176633794.1">
    <property type="nucleotide sequence ID" value="NZ_JAAMFM010000003.1"/>
</dbReference>
<feature type="domain" description="Response regulatory" evidence="7">
    <location>
        <begin position="5"/>
        <end position="121"/>
    </location>
</feature>
<evidence type="ECO:0000256" key="1">
    <source>
        <dbReference type="ARBA" id="ARBA00022553"/>
    </source>
</evidence>
<evidence type="ECO:0000313" key="9">
    <source>
        <dbReference type="Proteomes" id="UP000543556"/>
    </source>
</evidence>
<dbReference type="PANTHER" id="PTHR43214:SF24">
    <property type="entry name" value="TRANSCRIPTIONAL REGULATORY PROTEIN NARL-RELATED"/>
    <property type="match status" value="1"/>
</dbReference>
<dbReference type="SUPFAM" id="SSF52172">
    <property type="entry name" value="CheY-like"/>
    <property type="match status" value="1"/>
</dbReference>
<dbReference type="CDD" id="cd06170">
    <property type="entry name" value="LuxR_C_like"/>
    <property type="match status" value="1"/>
</dbReference>
<organism evidence="8 9">
    <name type="scientific">Arthrobacter wenxiniae</name>
    <dbReference type="NCBI Taxonomy" id="2713570"/>
    <lineage>
        <taxon>Bacteria</taxon>
        <taxon>Bacillati</taxon>
        <taxon>Actinomycetota</taxon>
        <taxon>Actinomycetes</taxon>
        <taxon>Micrococcales</taxon>
        <taxon>Micrococcaceae</taxon>
        <taxon>Arthrobacter</taxon>
    </lineage>
</organism>
<protein>
    <submittedName>
        <fullName evidence="8">Response regulator transcription factor</fullName>
    </submittedName>
</protein>
<evidence type="ECO:0000313" key="8">
    <source>
        <dbReference type="EMBL" id="NVM94072.1"/>
    </source>
</evidence>
<dbReference type="SUPFAM" id="SSF46894">
    <property type="entry name" value="C-terminal effector domain of the bipartite response regulators"/>
    <property type="match status" value="1"/>
</dbReference>
<dbReference type="EMBL" id="JAAMFM010000003">
    <property type="protein sequence ID" value="NVM94072.1"/>
    <property type="molecule type" value="Genomic_DNA"/>
</dbReference>
<feature type="domain" description="HTH luxR-type" evidence="6">
    <location>
        <begin position="149"/>
        <end position="214"/>
    </location>
</feature>
<dbReference type="PANTHER" id="PTHR43214">
    <property type="entry name" value="TWO-COMPONENT RESPONSE REGULATOR"/>
    <property type="match status" value="1"/>
</dbReference>
<dbReference type="Gene3D" id="3.40.50.2300">
    <property type="match status" value="1"/>
</dbReference>
<gene>
    <name evidence="8" type="ORF">G6034_03940</name>
</gene>
<dbReference type="Pfam" id="PF00196">
    <property type="entry name" value="GerE"/>
    <property type="match status" value="1"/>
</dbReference>
<dbReference type="InterPro" id="IPR058245">
    <property type="entry name" value="NreC/VraR/RcsB-like_REC"/>
</dbReference>
<dbReference type="CDD" id="cd17535">
    <property type="entry name" value="REC_NarL-like"/>
    <property type="match status" value="1"/>
</dbReference>
<dbReference type="GO" id="GO:0000160">
    <property type="term" value="P:phosphorelay signal transduction system"/>
    <property type="evidence" value="ECO:0007669"/>
    <property type="project" value="InterPro"/>
</dbReference>
<evidence type="ECO:0000256" key="3">
    <source>
        <dbReference type="ARBA" id="ARBA00023125"/>
    </source>
</evidence>
<evidence type="ECO:0000256" key="5">
    <source>
        <dbReference type="PROSITE-ProRule" id="PRU00169"/>
    </source>
</evidence>
<dbReference type="SMART" id="SM00421">
    <property type="entry name" value="HTH_LUXR"/>
    <property type="match status" value="1"/>
</dbReference>
<dbReference type="AlphaFoldDB" id="A0A7Y7LXN8"/>
<dbReference type="InterPro" id="IPR011006">
    <property type="entry name" value="CheY-like_superfamily"/>
</dbReference>
<dbReference type="InterPro" id="IPR016032">
    <property type="entry name" value="Sig_transdc_resp-reg_C-effctor"/>
</dbReference>
<dbReference type="SMART" id="SM00448">
    <property type="entry name" value="REC"/>
    <property type="match status" value="1"/>
</dbReference>
<dbReference type="GO" id="GO:0006355">
    <property type="term" value="P:regulation of DNA-templated transcription"/>
    <property type="evidence" value="ECO:0007669"/>
    <property type="project" value="InterPro"/>
</dbReference>
<dbReference type="Proteomes" id="UP000543556">
    <property type="component" value="Unassembled WGS sequence"/>
</dbReference>
<sequence>MGAVKVVVADDQDLIRAGLGAILATAPGLEVVGLAHDGGTAAALARHHSADMVLMDIQMPGVDGLEGLARIAAAGLATRVLMLTMFDLDEYVYAALRTGASGFLLKTTPPAELIRSIFACHAGDVLFAPEVTRKLVESYVARPPAVAGVPVELAALTSRELDVFRSLARGLSNAEIGARLYLGEPTVKTHVTRILAKLGLRDRVQAVVLAYECGLRQAGARMDP</sequence>
<feature type="modified residue" description="4-aspartylphosphate" evidence="5">
    <location>
        <position position="56"/>
    </location>
</feature>
<keyword evidence="1 5" id="KW-0597">Phosphoprotein</keyword>
<keyword evidence="3" id="KW-0238">DNA-binding</keyword>
<accession>A0A7Y7LXN8</accession>
<comment type="caution">
    <text evidence="8">The sequence shown here is derived from an EMBL/GenBank/DDBJ whole genome shotgun (WGS) entry which is preliminary data.</text>
</comment>
<evidence type="ECO:0000256" key="2">
    <source>
        <dbReference type="ARBA" id="ARBA00023015"/>
    </source>
</evidence>
<reference evidence="8 9" key="1">
    <citation type="submission" date="2020-02" db="EMBL/GenBank/DDBJ databases">
        <title>Genome sequence of strain AETb3-4.</title>
        <authorList>
            <person name="Gao J."/>
            <person name="Zhang X."/>
        </authorList>
    </citation>
    <scope>NUCLEOTIDE SEQUENCE [LARGE SCALE GENOMIC DNA]</scope>
    <source>
        <strain evidence="8 9">AETb3-4</strain>
    </source>
</reference>
<evidence type="ECO:0000256" key="4">
    <source>
        <dbReference type="ARBA" id="ARBA00023163"/>
    </source>
</evidence>
<dbReference type="InterPro" id="IPR001789">
    <property type="entry name" value="Sig_transdc_resp-reg_receiver"/>
</dbReference>
<keyword evidence="4" id="KW-0804">Transcription</keyword>
<evidence type="ECO:0000259" key="6">
    <source>
        <dbReference type="PROSITE" id="PS50043"/>
    </source>
</evidence>
<dbReference type="PROSITE" id="PS50043">
    <property type="entry name" value="HTH_LUXR_2"/>
    <property type="match status" value="1"/>
</dbReference>
<evidence type="ECO:0000259" key="7">
    <source>
        <dbReference type="PROSITE" id="PS50110"/>
    </source>
</evidence>
<proteinExistence type="predicted"/>
<dbReference type="PRINTS" id="PR00038">
    <property type="entry name" value="HTHLUXR"/>
</dbReference>
<dbReference type="GO" id="GO:0003677">
    <property type="term" value="F:DNA binding"/>
    <property type="evidence" value="ECO:0007669"/>
    <property type="project" value="UniProtKB-KW"/>
</dbReference>
<dbReference type="InterPro" id="IPR039420">
    <property type="entry name" value="WalR-like"/>
</dbReference>
<dbReference type="InterPro" id="IPR000792">
    <property type="entry name" value="Tscrpt_reg_LuxR_C"/>
</dbReference>
<dbReference type="Pfam" id="PF00072">
    <property type="entry name" value="Response_reg"/>
    <property type="match status" value="1"/>
</dbReference>
<dbReference type="PROSITE" id="PS50110">
    <property type="entry name" value="RESPONSE_REGULATORY"/>
    <property type="match status" value="1"/>
</dbReference>
<keyword evidence="2" id="KW-0805">Transcription regulation</keyword>